<dbReference type="VEuPathDB" id="GiardiaDB:SS50377_20974"/>
<dbReference type="EMBL" id="AUWU02000001">
    <property type="protein sequence ID" value="KAH0577620.1"/>
    <property type="molecule type" value="Genomic_DNA"/>
</dbReference>
<feature type="compositionally biased region" description="Polar residues" evidence="1">
    <location>
        <begin position="172"/>
        <end position="181"/>
    </location>
</feature>
<gene>
    <name evidence="2" type="ORF">SS50377_16687</name>
    <name evidence="3" type="ORF">SS50377_20974</name>
</gene>
<proteinExistence type="predicted"/>
<organism evidence="2">
    <name type="scientific">Spironucleus salmonicida</name>
    <dbReference type="NCBI Taxonomy" id="348837"/>
    <lineage>
        <taxon>Eukaryota</taxon>
        <taxon>Metamonada</taxon>
        <taxon>Diplomonadida</taxon>
        <taxon>Hexamitidae</taxon>
        <taxon>Hexamitinae</taxon>
        <taxon>Spironucleus</taxon>
    </lineage>
</organism>
<evidence type="ECO:0000313" key="4">
    <source>
        <dbReference type="Proteomes" id="UP000018208"/>
    </source>
</evidence>
<evidence type="ECO:0000256" key="1">
    <source>
        <dbReference type="SAM" id="MobiDB-lite"/>
    </source>
</evidence>
<sequence>MMNPQKQLTQRPQQVLSPISRTGTKAMQPKPIQQVIKQIPMSVNVQSQIKVSRKSQKSQNEIDMSSQQNSKESPKTSCLELKNPLDVSYIPYENNDSLFSVQQKNIPKTQNLFESDINLYVSQDQTLQFIEPKDKKKVDDEQNFKKLTELIGAPKWKAMQKTNKIGILNSLYTDNSKNRSPMHSKYGQIKK</sequence>
<feature type="region of interest" description="Disordered" evidence="1">
    <location>
        <begin position="1"/>
        <end position="33"/>
    </location>
</feature>
<evidence type="ECO:0000313" key="2">
    <source>
        <dbReference type="EMBL" id="EST43644.1"/>
    </source>
</evidence>
<feature type="region of interest" description="Disordered" evidence="1">
    <location>
        <begin position="47"/>
        <end position="76"/>
    </location>
</feature>
<reference evidence="3" key="2">
    <citation type="submission" date="2020-12" db="EMBL/GenBank/DDBJ databases">
        <title>New Spironucleus salmonicida genome in near-complete chromosomes.</title>
        <authorList>
            <person name="Xu F."/>
            <person name="Kurt Z."/>
            <person name="Jimenez-Gonzalez A."/>
            <person name="Astvaldsson A."/>
            <person name="Andersson J.O."/>
            <person name="Svard S.G."/>
        </authorList>
    </citation>
    <scope>NUCLEOTIDE SEQUENCE</scope>
    <source>
        <strain evidence="3">ATCC 50377</strain>
    </source>
</reference>
<reference evidence="2 3" key="1">
    <citation type="journal article" date="2014" name="PLoS Genet.">
        <title>The Genome of Spironucleus salmonicida Highlights a Fish Pathogen Adapted to Fluctuating Environments.</title>
        <authorList>
            <person name="Xu F."/>
            <person name="Jerlstrom-Hultqvist J."/>
            <person name="Einarsson E."/>
            <person name="Astvaldsson A."/>
            <person name="Svard S.G."/>
            <person name="Andersson J.O."/>
        </authorList>
    </citation>
    <scope>NUCLEOTIDE SEQUENCE</scope>
    <source>
        <strain evidence="3">ATCC 50377</strain>
    </source>
</reference>
<evidence type="ECO:0000313" key="3">
    <source>
        <dbReference type="EMBL" id="KAH0577620.1"/>
    </source>
</evidence>
<keyword evidence="4" id="KW-1185">Reference proteome</keyword>
<accession>V6LS88</accession>
<feature type="compositionally biased region" description="Polar residues" evidence="1">
    <location>
        <begin position="1"/>
        <end position="25"/>
    </location>
</feature>
<protein>
    <submittedName>
        <fullName evidence="2">Uncharacterized protein</fullName>
    </submittedName>
</protein>
<feature type="compositionally biased region" description="Polar residues" evidence="1">
    <location>
        <begin position="57"/>
        <end position="71"/>
    </location>
</feature>
<dbReference type="AlphaFoldDB" id="V6LS88"/>
<dbReference type="Proteomes" id="UP000018208">
    <property type="component" value="Unassembled WGS sequence"/>
</dbReference>
<dbReference type="EMBL" id="KI546135">
    <property type="protein sequence ID" value="EST43644.1"/>
    <property type="molecule type" value="Genomic_DNA"/>
</dbReference>
<feature type="region of interest" description="Disordered" evidence="1">
    <location>
        <begin position="172"/>
        <end position="191"/>
    </location>
</feature>
<name>V6LS88_9EUKA</name>